<sequence>MGLRRLIRRLRPAAPTPRPEDGTAHSWQVGASRVSIGRMTYGSAGLTIREWGEGADLRIGAFCSLAAGISIFLGGNHRTDWISTYPFGHIHAERIACPPVAGHPATRGDVVIGNDVWIGSGATILSGVSIGDGAVVAAGAVVSRDVAPYRIVSGNPACVIKTRFSDEVIALLLQLQWWTLPDAEITALVPQLCAAPDPEALRALIGRLRPTRAGL</sequence>
<dbReference type="CDD" id="cd03349">
    <property type="entry name" value="LbH_XAT"/>
    <property type="match status" value="1"/>
</dbReference>
<name>A0A4V5PR11_RHOCA</name>
<keyword evidence="2 5" id="KW-0808">Transferase</keyword>
<protein>
    <submittedName>
        <fullName evidence="5">CatB-related O-acetyltransferase</fullName>
    </submittedName>
</protein>
<accession>A0A4V5PR11</accession>
<dbReference type="Pfam" id="PF00132">
    <property type="entry name" value="Hexapep"/>
    <property type="match status" value="1"/>
</dbReference>
<dbReference type="GO" id="GO:0016746">
    <property type="term" value="F:acyltransferase activity"/>
    <property type="evidence" value="ECO:0007669"/>
    <property type="project" value="UniProtKB-KW"/>
</dbReference>
<evidence type="ECO:0000256" key="1">
    <source>
        <dbReference type="ARBA" id="ARBA00007274"/>
    </source>
</evidence>
<dbReference type="SUPFAM" id="SSF51161">
    <property type="entry name" value="Trimeric LpxA-like enzymes"/>
    <property type="match status" value="1"/>
</dbReference>
<dbReference type="Proteomes" id="UP000310597">
    <property type="component" value="Unassembled WGS sequence"/>
</dbReference>
<evidence type="ECO:0000256" key="2">
    <source>
        <dbReference type="ARBA" id="ARBA00022679"/>
    </source>
</evidence>
<keyword evidence="4" id="KW-0012">Acyltransferase</keyword>
<dbReference type="Gene3D" id="2.160.10.10">
    <property type="entry name" value="Hexapeptide repeat proteins"/>
    <property type="match status" value="1"/>
</dbReference>
<dbReference type="RefSeq" id="WP_136906742.1">
    <property type="nucleotide sequence ID" value="NZ_SWJZ01000043.1"/>
</dbReference>
<dbReference type="OrthoDB" id="9815592at2"/>
<dbReference type="InterPro" id="IPR050179">
    <property type="entry name" value="Trans_hexapeptide_repeat"/>
</dbReference>
<proteinExistence type="inferred from homology"/>
<evidence type="ECO:0000313" key="5">
    <source>
        <dbReference type="EMBL" id="TKD18215.1"/>
    </source>
</evidence>
<evidence type="ECO:0000313" key="6">
    <source>
        <dbReference type="Proteomes" id="UP000310597"/>
    </source>
</evidence>
<evidence type="ECO:0000256" key="3">
    <source>
        <dbReference type="ARBA" id="ARBA00022737"/>
    </source>
</evidence>
<dbReference type="PANTHER" id="PTHR43300:SF11">
    <property type="entry name" value="ACETYLTRANSFERASE RV3034C-RELATED"/>
    <property type="match status" value="1"/>
</dbReference>
<dbReference type="InterPro" id="IPR011004">
    <property type="entry name" value="Trimer_LpxA-like_sf"/>
</dbReference>
<dbReference type="AlphaFoldDB" id="A0A4V5PR11"/>
<comment type="similarity">
    <text evidence="1">Belongs to the transferase hexapeptide repeat family.</text>
</comment>
<dbReference type="EMBL" id="SWJZ01000043">
    <property type="protein sequence ID" value="TKD18215.1"/>
    <property type="molecule type" value="Genomic_DNA"/>
</dbReference>
<gene>
    <name evidence="5" type="ORF">FBT96_11150</name>
</gene>
<evidence type="ECO:0000256" key="4">
    <source>
        <dbReference type="ARBA" id="ARBA00023315"/>
    </source>
</evidence>
<keyword evidence="3" id="KW-0677">Repeat</keyword>
<dbReference type="PROSITE" id="PS00101">
    <property type="entry name" value="HEXAPEP_TRANSFERASES"/>
    <property type="match status" value="1"/>
</dbReference>
<comment type="caution">
    <text evidence="5">The sequence shown here is derived from an EMBL/GenBank/DDBJ whole genome shotgun (WGS) entry which is preliminary data.</text>
</comment>
<organism evidence="5 6">
    <name type="scientific">Rhodobacter capsulatus</name>
    <name type="common">Rhodopseudomonas capsulata</name>
    <dbReference type="NCBI Taxonomy" id="1061"/>
    <lineage>
        <taxon>Bacteria</taxon>
        <taxon>Pseudomonadati</taxon>
        <taxon>Pseudomonadota</taxon>
        <taxon>Alphaproteobacteria</taxon>
        <taxon>Rhodobacterales</taxon>
        <taxon>Rhodobacter group</taxon>
        <taxon>Rhodobacter</taxon>
    </lineage>
</organism>
<dbReference type="PANTHER" id="PTHR43300">
    <property type="entry name" value="ACETYLTRANSFERASE"/>
    <property type="match status" value="1"/>
</dbReference>
<reference evidence="5 6" key="1">
    <citation type="submission" date="2019-04" db="EMBL/GenBank/DDBJ databases">
        <title>Draft Whole-Genome sequence of the purple photosynthetic bacterium Rhodobacter capsulatus SP108 with an indigenous class A beta-lactamase.</title>
        <authorList>
            <person name="Robertson S."/>
            <person name="Meyer T.E."/>
            <person name="Kyndt J.A."/>
        </authorList>
    </citation>
    <scope>NUCLEOTIDE SEQUENCE [LARGE SCALE GENOMIC DNA]</scope>
    <source>
        <strain evidence="5 6">SP108</strain>
    </source>
</reference>
<dbReference type="InterPro" id="IPR018357">
    <property type="entry name" value="Hexapep_transf_CS"/>
</dbReference>
<dbReference type="InterPro" id="IPR001451">
    <property type="entry name" value="Hexapep"/>
</dbReference>